<dbReference type="RefSeq" id="WP_006263552.1">
    <property type="nucleotide sequence ID" value="NZ_JH590837.1"/>
</dbReference>
<sequence>MIHLRDLEETIRIKKNLITSLEVVVASGKDGEYYVAISPSFLISGYGESEDKALDDFKYNVNVFIEDLNKISLKEKVDYIQSLGFKNDKLHKKNYSKVSIDDNGVLQGLERPSLKTLELDVV</sequence>
<dbReference type="EMBL" id="AGEE01000017">
    <property type="protein sequence ID" value="EHO12695.1"/>
    <property type="molecule type" value="Genomic_DNA"/>
</dbReference>
<dbReference type="AlphaFoldDB" id="A0AAV3F3V7"/>
<protein>
    <recommendedName>
        <fullName evidence="3">HicB-like antitoxin of toxin-antitoxin system domain-containing protein</fullName>
    </recommendedName>
</protein>
<comment type="caution">
    <text evidence="1">The sequence shown here is derived from an EMBL/GenBank/DDBJ whole genome shotgun (WGS) entry which is preliminary data.</text>
</comment>
<reference evidence="1 2" key="1">
    <citation type="submission" date="2011-11" db="EMBL/GenBank/DDBJ databases">
        <title>The Genome Sequence of Myroides odoratimimus CIP 101113.</title>
        <authorList>
            <person name="Earl A."/>
            <person name="Ward D."/>
            <person name="Feldgarden M."/>
            <person name="Gevers D."/>
            <person name="Huys G."/>
            <person name="Young S.K."/>
            <person name="Zeng Q."/>
            <person name="Gargeya S."/>
            <person name="Fitzgerald M."/>
            <person name="Haas B."/>
            <person name="Abouelleil A."/>
            <person name="Alvarado L."/>
            <person name="Arachchi H.M."/>
            <person name="Berlin A."/>
            <person name="Brown A."/>
            <person name="Chapman S.B."/>
            <person name="Chen Z."/>
            <person name="Dunbar C."/>
            <person name="Freedman E."/>
            <person name="Gearin G."/>
            <person name="Goldberg J."/>
            <person name="Griggs A."/>
            <person name="Gujja S."/>
            <person name="Heiman D."/>
            <person name="Howarth C."/>
            <person name="Larson L."/>
            <person name="Lui A."/>
            <person name="MacDonald P.J.P."/>
            <person name="Montmayeur A."/>
            <person name="Murphy C."/>
            <person name="Neiman D."/>
            <person name="Pearson M."/>
            <person name="Priest M."/>
            <person name="Roberts A."/>
            <person name="Saif S."/>
            <person name="Shea T."/>
            <person name="Shenoy N."/>
            <person name="Sisk P."/>
            <person name="Stolte C."/>
            <person name="Sykes S."/>
            <person name="Wortman J."/>
            <person name="Nusbaum C."/>
            <person name="Birren B."/>
        </authorList>
    </citation>
    <scope>NUCLEOTIDE SEQUENCE [LARGE SCALE GENOMIC DNA]</scope>
    <source>
        <strain evidence="1 2">CIP 101113</strain>
    </source>
</reference>
<dbReference type="Proteomes" id="UP000004834">
    <property type="component" value="Unassembled WGS sequence"/>
</dbReference>
<accession>A0AAV3F3V7</accession>
<evidence type="ECO:0008006" key="3">
    <source>
        <dbReference type="Google" id="ProtNLM"/>
    </source>
</evidence>
<organism evidence="1 2">
    <name type="scientific">Myroides odoratimimus CIP 101113</name>
    <dbReference type="NCBI Taxonomy" id="883154"/>
    <lineage>
        <taxon>Bacteria</taxon>
        <taxon>Pseudomonadati</taxon>
        <taxon>Bacteroidota</taxon>
        <taxon>Flavobacteriia</taxon>
        <taxon>Flavobacteriales</taxon>
        <taxon>Flavobacteriaceae</taxon>
        <taxon>Myroides</taxon>
    </lineage>
</organism>
<evidence type="ECO:0000313" key="1">
    <source>
        <dbReference type="EMBL" id="EHO12695.1"/>
    </source>
</evidence>
<gene>
    <name evidence="1" type="ORF">HMPREF9715_01850</name>
</gene>
<name>A0AAV3F3V7_9FLAO</name>
<proteinExistence type="predicted"/>
<evidence type="ECO:0000313" key="2">
    <source>
        <dbReference type="Proteomes" id="UP000004834"/>
    </source>
</evidence>